<dbReference type="InParanoid" id="W0RDW9"/>
<evidence type="ECO:0000313" key="2">
    <source>
        <dbReference type="Proteomes" id="UP000019151"/>
    </source>
</evidence>
<gene>
    <name evidence="1" type="ORF">J421_1095</name>
</gene>
<evidence type="ECO:0000313" key="1">
    <source>
        <dbReference type="EMBL" id="AHG88632.1"/>
    </source>
</evidence>
<sequence length="129" mass="13697">MSDPTQPPTRYVALVGALAGERRVAQTAGFPLDPSKMLPVPDVVLVVADTTPRTGPGGGGGGAMLFRYTAHGELAGDTWHSSLADARAQAAYEYGDALVPWIEVPEEIGDAHAFAVRYAFEQLNSRGDW</sequence>
<protein>
    <submittedName>
        <fullName evidence="1">Uncharacterized protein</fullName>
    </submittedName>
</protein>
<accession>W0RDW9</accession>
<keyword evidence="2" id="KW-1185">Reference proteome</keyword>
<dbReference type="Proteomes" id="UP000019151">
    <property type="component" value="Chromosome"/>
</dbReference>
<dbReference type="KEGG" id="gba:J421_1095"/>
<organism evidence="1 2">
    <name type="scientific">Gemmatirosa kalamazoonensis</name>
    <dbReference type="NCBI Taxonomy" id="861299"/>
    <lineage>
        <taxon>Bacteria</taxon>
        <taxon>Pseudomonadati</taxon>
        <taxon>Gemmatimonadota</taxon>
        <taxon>Gemmatimonadia</taxon>
        <taxon>Gemmatimonadales</taxon>
        <taxon>Gemmatimonadaceae</taxon>
        <taxon>Gemmatirosa</taxon>
    </lineage>
</organism>
<dbReference type="AlphaFoldDB" id="W0RDW9"/>
<dbReference type="RefSeq" id="WP_148306166.1">
    <property type="nucleotide sequence ID" value="NZ_CP007128.1"/>
</dbReference>
<name>W0RDW9_9BACT</name>
<proteinExistence type="predicted"/>
<dbReference type="HOGENOM" id="CLU_1945663_0_0_0"/>
<reference evidence="1 2" key="1">
    <citation type="journal article" date="2014" name="Genome Announc.">
        <title>Genome Sequence and Methylome of Soil Bacterium Gemmatirosa kalamazoonensis KBS708T, a Member of the Rarely Cultivated Gemmatimonadetes Phylum.</title>
        <authorList>
            <person name="Debruyn J.M."/>
            <person name="Radosevich M."/>
            <person name="Wommack K.E."/>
            <person name="Polson S.W."/>
            <person name="Hauser L.J."/>
            <person name="Fawaz M.N."/>
            <person name="Korlach J."/>
            <person name="Tsai Y.C."/>
        </authorList>
    </citation>
    <scope>NUCLEOTIDE SEQUENCE [LARGE SCALE GENOMIC DNA]</scope>
    <source>
        <strain evidence="1 2">KBS708</strain>
    </source>
</reference>
<dbReference type="EMBL" id="CP007128">
    <property type="protein sequence ID" value="AHG88632.1"/>
    <property type="molecule type" value="Genomic_DNA"/>
</dbReference>